<dbReference type="OrthoDB" id="8885940at2"/>
<dbReference type="PATRIC" id="fig|745411.4.peg.269"/>
<dbReference type="GO" id="GO:0006351">
    <property type="term" value="P:DNA-templated transcription"/>
    <property type="evidence" value="ECO:0007669"/>
    <property type="project" value="TreeGrafter"/>
</dbReference>
<dbReference type="eggNOG" id="COG0583">
    <property type="taxonomic scope" value="Bacteria"/>
</dbReference>
<keyword evidence="4" id="KW-0804">Transcription</keyword>
<dbReference type="RefSeq" id="WP_008482410.1">
    <property type="nucleotide sequence ID" value="NZ_AMRI01000002.1"/>
</dbReference>
<evidence type="ECO:0000256" key="1">
    <source>
        <dbReference type="ARBA" id="ARBA00009437"/>
    </source>
</evidence>
<dbReference type="InterPro" id="IPR036388">
    <property type="entry name" value="WH-like_DNA-bd_sf"/>
</dbReference>
<evidence type="ECO:0000256" key="3">
    <source>
        <dbReference type="ARBA" id="ARBA00023125"/>
    </source>
</evidence>
<dbReference type="SUPFAM" id="SSF53850">
    <property type="entry name" value="Periplasmic binding protein-like II"/>
    <property type="match status" value="1"/>
</dbReference>
<reference evidence="6 7" key="1">
    <citation type="journal article" date="2012" name="J. Bacteriol.">
        <title>Genome Sequence of Gallaecimonas xiamenensis Type Strain 3-C-1.</title>
        <authorList>
            <person name="Lai Q."/>
            <person name="Wang L."/>
            <person name="Wang W."/>
            <person name="Shao Z."/>
        </authorList>
    </citation>
    <scope>NUCLEOTIDE SEQUENCE [LARGE SCALE GENOMIC DNA]</scope>
    <source>
        <strain evidence="6 7">3-C-1</strain>
    </source>
</reference>
<dbReference type="InterPro" id="IPR005119">
    <property type="entry name" value="LysR_subst-bd"/>
</dbReference>
<accession>K2K3B6</accession>
<name>K2K3B6_9GAMM</name>
<dbReference type="CDD" id="cd08422">
    <property type="entry name" value="PBP2_CrgA_like"/>
    <property type="match status" value="1"/>
</dbReference>
<sequence>MSLTERLADMAVFASVVDAGSFSLAAGNLGLSKGAVSKAVSRLEGHLKLKLLHRTTRQLRLTAEGQTCYDYCRQILQSASAAEEHLGELRCEPQGLVRISAPVTYGSLQVAPLLPELMARHPKLQLDLSLDDRQVDLVAEQVDIAVRGGPLASSSLIARPLAPLHIRLLATPDYFARHGRPQHPEDLGRCRNRFPCLTYSSRPGDQQWRFYKGQQHLDVNVASRLAMNNNLALRHCLMAGLGLAYLPTYSLAEELAQGQLETVLEDFMPQPYPVNLVYAERRHLSTAIKATLDFLQDKLSQATS</sequence>
<dbReference type="FunFam" id="1.10.10.10:FF:000001">
    <property type="entry name" value="LysR family transcriptional regulator"/>
    <property type="match status" value="1"/>
</dbReference>
<keyword evidence="2" id="KW-0805">Transcription regulation</keyword>
<dbReference type="InterPro" id="IPR036390">
    <property type="entry name" value="WH_DNA-bd_sf"/>
</dbReference>
<dbReference type="EMBL" id="AMRI01000002">
    <property type="protein sequence ID" value="EKE77424.1"/>
    <property type="molecule type" value="Genomic_DNA"/>
</dbReference>
<dbReference type="PANTHER" id="PTHR30537">
    <property type="entry name" value="HTH-TYPE TRANSCRIPTIONAL REGULATOR"/>
    <property type="match status" value="1"/>
</dbReference>
<dbReference type="InterPro" id="IPR058163">
    <property type="entry name" value="LysR-type_TF_proteobact-type"/>
</dbReference>
<dbReference type="Pfam" id="PF00126">
    <property type="entry name" value="HTH_1"/>
    <property type="match status" value="1"/>
</dbReference>
<comment type="caution">
    <text evidence="6">The sequence shown here is derived from an EMBL/GenBank/DDBJ whole genome shotgun (WGS) entry which is preliminary data.</text>
</comment>
<keyword evidence="7" id="KW-1185">Reference proteome</keyword>
<dbReference type="GO" id="GO:0043565">
    <property type="term" value="F:sequence-specific DNA binding"/>
    <property type="evidence" value="ECO:0007669"/>
    <property type="project" value="TreeGrafter"/>
</dbReference>
<dbReference type="Proteomes" id="UP000006755">
    <property type="component" value="Unassembled WGS sequence"/>
</dbReference>
<evidence type="ECO:0000256" key="2">
    <source>
        <dbReference type="ARBA" id="ARBA00023015"/>
    </source>
</evidence>
<dbReference type="Pfam" id="PF03466">
    <property type="entry name" value="LysR_substrate"/>
    <property type="match status" value="1"/>
</dbReference>
<dbReference type="InterPro" id="IPR000847">
    <property type="entry name" value="LysR_HTH_N"/>
</dbReference>
<proteinExistence type="inferred from homology"/>
<protein>
    <submittedName>
        <fullName evidence="6">Transcriptional regulator</fullName>
    </submittedName>
</protein>
<comment type="similarity">
    <text evidence="1">Belongs to the LysR transcriptional regulatory family.</text>
</comment>
<dbReference type="Gene3D" id="1.10.10.10">
    <property type="entry name" value="Winged helix-like DNA-binding domain superfamily/Winged helix DNA-binding domain"/>
    <property type="match status" value="1"/>
</dbReference>
<dbReference type="Gene3D" id="3.40.190.290">
    <property type="match status" value="1"/>
</dbReference>
<keyword evidence="3" id="KW-0238">DNA-binding</keyword>
<feature type="domain" description="HTH lysR-type" evidence="5">
    <location>
        <begin position="5"/>
        <end position="62"/>
    </location>
</feature>
<evidence type="ECO:0000256" key="4">
    <source>
        <dbReference type="ARBA" id="ARBA00023163"/>
    </source>
</evidence>
<evidence type="ECO:0000313" key="7">
    <source>
        <dbReference type="Proteomes" id="UP000006755"/>
    </source>
</evidence>
<gene>
    <name evidence="6" type="ORF">B3C1_01395</name>
</gene>
<dbReference type="STRING" id="745411.B3C1_01395"/>
<dbReference type="SUPFAM" id="SSF46785">
    <property type="entry name" value="Winged helix' DNA-binding domain"/>
    <property type="match status" value="1"/>
</dbReference>
<dbReference type="PROSITE" id="PS50931">
    <property type="entry name" value="HTH_LYSR"/>
    <property type="match status" value="1"/>
</dbReference>
<evidence type="ECO:0000313" key="6">
    <source>
        <dbReference type="EMBL" id="EKE77424.1"/>
    </source>
</evidence>
<evidence type="ECO:0000259" key="5">
    <source>
        <dbReference type="PROSITE" id="PS50931"/>
    </source>
</evidence>
<dbReference type="PANTHER" id="PTHR30537:SF5">
    <property type="entry name" value="HTH-TYPE TRANSCRIPTIONAL ACTIVATOR TTDR-RELATED"/>
    <property type="match status" value="1"/>
</dbReference>
<dbReference type="FunFam" id="3.40.190.290:FF:000001">
    <property type="entry name" value="Transcriptional regulator, LysR family"/>
    <property type="match status" value="1"/>
</dbReference>
<dbReference type="AlphaFoldDB" id="K2K3B6"/>
<organism evidence="6 7">
    <name type="scientific">Gallaecimonas xiamenensis 3-C-1</name>
    <dbReference type="NCBI Taxonomy" id="745411"/>
    <lineage>
        <taxon>Bacteria</taxon>
        <taxon>Pseudomonadati</taxon>
        <taxon>Pseudomonadota</taxon>
        <taxon>Gammaproteobacteria</taxon>
        <taxon>Enterobacterales</taxon>
        <taxon>Gallaecimonadaceae</taxon>
        <taxon>Gallaecimonas</taxon>
    </lineage>
</organism>
<dbReference type="GO" id="GO:0003700">
    <property type="term" value="F:DNA-binding transcription factor activity"/>
    <property type="evidence" value="ECO:0007669"/>
    <property type="project" value="InterPro"/>
</dbReference>